<feature type="domain" description="GGDEF" evidence="4">
    <location>
        <begin position="504"/>
        <end position="636"/>
    </location>
</feature>
<sequence length="913" mass="100814">MVDGGGIRALAVAQPLAYGGGHGRAAIKAQALLFFPQLLATGPTPLFRHDRKMPHQEKVDKLNMFCSSLSPLTGVTEKKAETAFNSGRQHLGVEMAAGPEASGLSDLPSDMLDIILGRLPDAVISVGGDGRILWVSPNVRRLLGYDATELVGHDVSVIYAVASDRKVVLDLVRAGQGEAVRVEFQARAKDGSDVWVVAYGCAVFDDQGRFNGVRGVLRDISENHRMRKTLEDSEDRFRRLSDVTNEAICIHFQGRILDCNRAFHDLFGYERADFDTLTAWNVIHTDDLPLAREMVRIQYQKPYEVRGVRKDGSVFPMEIHSKESWMGDVAVRVTCIRDLTEQKKAETSLNLLSQAVEQSPVAVAVVTDQGLVEYVNPAHQRITGHAADTVIGHPLAGLYPGQSRAWFGEMWQALCRGADWGGEVPVVAEDGKLRWQQIFASPVAPQGHEITHHLVVVEDVSLRKEQDRKILHQALYDGLTDLPNRAMALDRLTVATEEARDAGTRVGLLFVDLDDFKGINDSLGHEYGDELLILASERLCQAVGEGGMVARFGGDEFLVILPLVSPEQAEWAADRIVQAFVEPFTISRRDLITTASIGVALYPEDGRTPQTLLRNADIAMYQSKLAGRNRYCCFTARMNDEAEARLRLESELRRAVGTEQLFLHFQPLVHVESGRVAGIEALLRWNNPELGSVPPDRFIPQAETCGLIVPIGRDVLRQACQTALPWLQGGHPDLLLCVNVSPRQFQDGAFLDDVRTILRETGFPAGNLELEITEGLLLKERGDIDGLLQGLHDMGVHLAIDDFGTGYSSLSYLERYPFHTLKIDRSFMIGMLERHERKVLVDTIVAMATGLGLKVIAEGVETAEQLARLRAIGCDLAQGYLFSRPVPAEQIFALLDNRFGLDERGPGPSVHLH</sequence>
<dbReference type="SMART" id="SM00086">
    <property type="entry name" value="PAC"/>
    <property type="match status" value="3"/>
</dbReference>
<dbReference type="InterPro" id="IPR000700">
    <property type="entry name" value="PAS-assoc_C"/>
</dbReference>
<dbReference type="InterPro" id="IPR013656">
    <property type="entry name" value="PAS_4"/>
</dbReference>
<dbReference type="Gene3D" id="3.30.450.20">
    <property type="entry name" value="PAS domain"/>
    <property type="match status" value="3"/>
</dbReference>
<dbReference type="NCBIfam" id="TIGR00254">
    <property type="entry name" value="GGDEF"/>
    <property type="match status" value="1"/>
</dbReference>
<dbReference type="PROSITE" id="PS50113">
    <property type="entry name" value="PAC"/>
    <property type="match status" value="3"/>
</dbReference>
<gene>
    <name evidence="5" type="ORF">MGR_3156</name>
</gene>
<dbReference type="SUPFAM" id="SSF55073">
    <property type="entry name" value="Nucleotide cyclase"/>
    <property type="match status" value="1"/>
</dbReference>
<dbReference type="NCBIfam" id="TIGR00229">
    <property type="entry name" value="sensory_box"/>
    <property type="match status" value="3"/>
</dbReference>
<feature type="domain" description="EAL" evidence="3">
    <location>
        <begin position="645"/>
        <end position="899"/>
    </location>
</feature>
<dbReference type="CDD" id="cd01948">
    <property type="entry name" value="EAL"/>
    <property type="match status" value="1"/>
</dbReference>
<feature type="domain" description="PAS" evidence="1">
    <location>
        <begin position="108"/>
        <end position="152"/>
    </location>
</feature>
<dbReference type="PROSITE" id="PS50112">
    <property type="entry name" value="PAS"/>
    <property type="match status" value="3"/>
</dbReference>
<dbReference type="PANTHER" id="PTHR44757">
    <property type="entry name" value="DIGUANYLATE CYCLASE DGCP"/>
    <property type="match status" value="1"/>
</dbReference>
<dbReference type="Pfam" id="PF13426">
    <property type="entry name" value="PAS_9"/>
    <property type="match status" value="2"/>
</dbReference>
<dbReference type="InterPro" id="IPR035965">
    <property type="entry name" value="PAS-like_dom_sf"/>
</dbReference>
<protein>
    <submittedName>
        <fullName evidence="5">Protein containing a membrane domain, an EAL and a GGDEF domain</fullName>
    </submittedName>
</protein>
<accession>A4U1P6</accession>
<feature type="domain" description="PAS" evidence="1">
    <location>
        <begin position="348"/>
        <end position="392"/>
    </location>
</feature>
<dbReference type="CDD" id="cd00130">
    <property type="entry name" value="PAS"/>
    <property type="match status" value="3"/>
</dbReference>
<evidence type="ECO:0000259" key="4">
    <source>
        <dbReference type="PROSITE" id="PS50887"/>
    </source>
</evidence>
<dbReference type="PANTHER" id="PTHR44757:SF2">
    <property type="entry name" value="BIOFILM ARCHITECTURE MAINTENANCE PROTEIN MBAA"/>
    <property type="match status" value="1"/>
</dbReference>
<dbReference type="Pfam" id="PF00990">
    <property type="entry name" value="GGDEF"/>
    <property type="match status" value="1"/>
</dbReference>
<dbReference type="InterPro" id="IPR043128">
    <property type="entry name" value="Rev_trsase/Diguanyl_cyclase"/>
</dbReference>
<evidence type="ECO:0000259" key="1">
    <source>
        <dbReference type="PROSITE" id="PS50112"/>
    </source>
</evidence>
<dbReference type="SMART" id="SM00267">
    <property type="entry name" value="GGDEF"/>
    <property type="match status" value="1"/>
</dbReference>
<organism evidence="5">
    <name type="scientific">Magnetospirillum gryphiswaldense</name>
    <dbReference type="NCBI Taxonomy" id="55518"/>
    <lineage>
        <taxon>Bacteria</taxon>
        <taxon>Pseudomonadati</taxon>
        <taxon>Pseudomonadota</taxon>
        <taxon>Alphaproteobacteria</taxon>
        <taxon>Rhodospirillales</taxon>
        <taxon>Rhodospirillaceae</taxon>
        <taxon>Magnetospirillum</taxon>
    </lineage>
</organism>
<evidence type="ECO:0000259" key="3">
    <source>
        <dbReference type="PROSITE" id="PS50883"/>
    </source>
</evidence>
<dbReference type="Gene3D" id="3.20.20.450">
    <property type="entry name" value="EAL domain"/>
    <property type="match status" value="1"/>
</dbReference>
<dbReference type="InterPro" id="IPR000014">
    <property type="entry name" value="PAS"/>
</dbReference>
<feature type="domain" description="PAC" evidence="2">
    <location>
        <begin position="420"/>
        <end position="472"/>
    </location>
</feature>
<dbReference type="PROSITE" id="PS50887">
    <property type="entry name" value="GGDEF"/>
    <property type="match status" value="1"/>
</dbReference>
<feature type="domain" description="PAC" evidence="2">
    <location>
        <begin position="301"/>
        <end position="351"/>
    </location>
</feature>
<evidence type="ECO:0000259" key="2">
    <source>
        <dbReference type="PROSITE" id="PS50113"/>
    </source>
</evidence>
<dbReference type="FunFam" id="3.20.20.450:FF:000001">
    <property type="entry name" value="Cyclic di-GMP phosphodiesterase yahA"/>
    <property type="match status" value="1"/>
</dbReference>
<dbReference type="Gene3D" id="3.30.70.270">
    <property type="match status" value="1"/>
</dbReference>
<evidence type="ECO:0000313" key="5">
    <source>
        <dbReference type="EMBL" id="CAM76803.1"/>
    </source>
</evidence>
<dbReference type="InterPro" id="IPR001610">
    <property type="entry name" value="PAC"/>
</dbReference>
<dbReference type="SMART" id="SM00091">
    <property type="entry name" value="PAS"/>
    <property type="match status" value="3"/>
</dbReference>
<dbReference type="Pfam" id="PF00563">
    <property type="entry name" value="EAL"/>
    <property type="match status" value="1"/>
</dbReference>
<dbReference type="AlphaFoldDB" id="A4U1P6"/>
<reference evidence="5" key="1">
    <citation type="journal article" date="2007" name="J. Bacteriol.">
        <title>Comparative genome analysis of four magnetotactic bacteria reveals a complex set of group-specific genes implicated in magnetosome biomineralization and function.</title>
        <authorList>
            <person name="Richter M."/>
            <person name="Kube M."/>
            <person name="Bazylinski D.A."/>
            <person name="Lombardot T."/>
            <person name="Gloeckner F.O."/>
            <person name="Reinhardt R."/>
            <person name="Schueler D."/>
        </authorList>
    </citation>
    <scope>NUCLEOTIDE SEQUENCE</scope>
    <source>
        <strain evidence="5">MSR-1</strain>
    </source>
</reference>
<proteinExistence type="predicted"/>
<feature type="domain" description="PAC" evidence="2">
    <location>
        <begin position="180"/>
        <end position="232"/>
    </location>
</feature>
<dbReference type="InterPro" id="IPR001633">
    <property type="entry name" value="EAL_dom"/>
</dbReference>
<dbReference type="Pfam" id="PF08448">
    <property type="entry name" value="PAS_4"/>
    <property type="match status" value="1"/>
</dbReference>
<dbReference type="InterPro" id="IPR035919">
    <property type="entry name" value="EAL_sf"/>
</dbReference>
<feature type="domain" description="PAS" evidence="1">
    <location>
        <begin position="233"/>
        <end position="302"/>
    </location>
</feature>
<dbReference type="SMART" id="SM00052">
    <property type="entry name" value="EAL"/>
    <property type="match status" value="1"/>
</dbReference>
<dbReference type="InterPro" id="IPR029787">
    <property type="entry name" value="Nucleotide_cyclase"/>
</dbReference>
<dbReference type="PROSITE" id="PS50883">
    <property type="entry name" value="EAL"/>
    <property type="match status" value="1"/>
</dbReference>
<dbReference type="SUPFAM" id="SSF141868">
    <property type="entry name" value="EAL domain-like"/>
    <property type="match status" value="1"/>
</dbReference>
<dbReference type="CDD" id="cd01949">
    <property type="entry name" value="GGDEF"/>
    <property type="match status" value="1"/>
</dbReference>
<name>A4U1P6_9PROT</name>
<dbReference type="EMBL" id="CU459003">
    <property type="protein sequence ID" value="CAM76803.1"/>
    <property type="molecule type" value="Genomic_DNA"/>
</dbReference>
<dbReference type="InterPro" id="IPR052155">
    <property type="entry name" value="Biofilm_reg_signaling"/>
</dbReference>
<dbReference type="SUPFAM" id="SSF55785">
    <property type="entry name" value="PYP-like sensor domain (PAS domain)"/>
    <property type="match status" value="3"/>
</dbReference>
<dbReference type="InterPro" id="IPR000160">
    <property type="entry name" value="GGDEF_dom"/>
</dbReference>